<name>A0ACB8BRC9_9AGAM</name>
<gene>
    <name evidence="1" type="ORF">BV22DRAFT_276763</name>
</gene>
<keyword evidence="1" id="KW-0378">Hydrolase</keyword>
<evidence type="ECO:0000313" key="1">
    <source>
        <dbReference type="EMBL" id="KAH7927448.1"/>
    </source>
</evidence>
<accession>A0ACB8BRC9</accession>
<comment type="caution">
    <text evidence="1">The sequence shown here is derived from an EMBL/GenBank/DDBJ whole genome shotgun (WGS) entry which is preliminary data.</text>
</comment>
<sequence length="327" mass="36486">MTPGDPQPGAVSHMAEHVLRQLQAHRSHFSPDVRPRPLLVGVQGPQGSGKTFLTSHLRSQLISPPHELSVAVLSIDDLYLPHSELKALAEKHPHNRLLHGRGQPGTHDVPLGKSILEQLKRINDPSDESMGVELPAFDKSLFDGEGDRVPRGTRVAAPVDVVVLEGWCVGFYPVSEAVVEQRWEQPVKGLEETFNMKAFVRKEDVLAVNERLKEYVEWWRSLDAFVQIKGPSESPYTVIYKWRLQQEHNMKAKNGGKGMTDEQVKTFVDRYIPGYVFFGDGVMQGSLVPGLGAQNEEVQSGETPRWLGSGLFITIGENRELLEVSSF</sequence>
<dbReference type="Proteomes" id="UP000790709">
    <property type="component" value="Unassembled WGS sequence"/>
</dbReference>
<keyword evidence="2" id="KW-1185">Reference proteome</keyword>
<proteinExistence type="predicted"/>
<protein>
    <submittedName>
        <fullName evidence="1">P-loop containing nucleoside triphosphate hydrolase protein</fullName>
    </submittedName>
</protein>
<dbReference type="EMBL" id="MU266366">
    <property type="protein sequence ID" value="KAH7927448.1"/>
    <property type="molecule type" value="Genomic_DNA"/>
</dbReference>
<organism evidence="1 2">
    <name type="scientific">Leucogyrophana mollusca</name>
    <dbReference type="NCBI Taxonomy" id="85980"/>
    <lineage>
        <taxon>Eukaryota</taxon>
        <taxon>Fungi</taxon>
        <taxon>Dikarya</taxon>
        <taxon>Basidiomycota</taxon>
        <taxon>Agaricomycotina</taxon>
        <taxon>Agaricomycetes</taxon>
        <taxon>Agaricomycetidae</taxon>
        <taxon>Boletales</taxon>
        <taxon>Boletales incertae sedis</taxon>
        <taxon>Leucogyrophana</taxon>
    </lineage>
</organism>
<evidence type="ECO:0000313" key="2">
    <source>
        <dbReference type="Proteomes" id="UP000790709"/>
    </source>
</evidence>
<reference evidence="1" key="1">
    <citation type="journal article" date="2021" name="New Phytol.">
        <title>Evolutionary innovations through gain and loss of genes in the ectomycorrhizal Boletales.</title>
        <authorList>
            <person name="Wu G."/>
            <person name="Miyauchi S."/>
            <person name="Morin E."/>
            <person name="Kuo A."/>
            <person name="Drula E."/>
            <person name="Varga T."/>
            <person name="Kohler A."/>
            <person name="Feng B."/>
            <person name="Cao Y."/>
            <person name="Lipzen A."/>
            <person name="Daum C."/>
            <person name="Hundley H."/>
            <person name="Pangilinan J."/>
            <person name="Johnson J."/>
            <person name="Barry K."/>
            <person name="LaButti K."/>
            <person name="Ng V."/>
            <person name="Ahrendt S."/>
            <person name="Min B."/>
            <person name="Choi I.G."/>
            <person name="Park H."/>
            <person name="Plett J.M."/>
            <person name="Magnuson J."/>
            <person name="Spatafora J.W."/>
            <person name="Nagy L.G."/>
            <person name="Henrissat B."/>
            <person name="Grigoriev I.V."/>
            <person name="Yang Z.L."/>
            <person name="Xu J."/>
            <person name="Martin F.M."/>
        </authorList>
    </citation>
    <scope>NUCLEOTIDE SEQUENCE</scope>
    <source>
        <strain evidence="1">KUC20120723A-06</strain>
    </source>
</reference>